<keyword evidence="4" id="KW-1185">Reference proteome</keyword>
<dbReference type="Pfam" id="PF02517">
    <property type="entry name" value="Rce1-like"/>
    <property type="match status" value="1"/>
</dbReference>
<feature type="transmembrane region" description="Helical" evidence="1">
    <location>
        <begin position="53"/>
        <end position="74"/>
    </location>
</feature>
<comment type="caution">
    <text evidence="3">The sequence shown here is derived from an EMBL/GenBank/DDBJ whole genome shotgun (WGS) entry which is preliminary data.</text>
</comment>
<keyword evidence="1" id="KW-1133">Transmembrane helix</keyword>
<keyword evidence="1" id="KW-0812">Transmembrane</keyword>
<keyword evidence="3" id="KW-0378">Hydrolase</keyword>
<feature type="transmembrane region" description="Helical" evidence="1">
    <location>
        <begin position="217"/>
        <end position="236"/>
    </location>
</feature>
<organism evidence="3 4">
    <name type="scientific">Citricoccus alkalitolerans</name>
    <dbReference type="NCBI Taxonomy" id="246603"/>
    <lineage>
        <taxon>Bacteria</taxon>
        <taxon>Bacillati</taxon>
        <taxon>Actinomycetota</taxon>
        <taxon>Actinomycetes</taxon>
        <taxon>Micrococcales</taxon>
        <taxon>Micrococcaceae</taxon>
        <taxon>Citricoccus</taxon>
    </lineage>
</organism>
<evidence type="ECO:0000256" key="1">
    <source>
        <dbReference type="SAM" id="Phobius"/>
    </source>
</evidence>
<reference evidence="4" key="1">
    <citation type="journal article" date="2019" name="Int. J. Syst. Evol. Microbiol.">
        <title>The Global Catalogue of Microorganisms (GCM) 10K type strain sequencing project: providing services to taxonomists for standard genome sequencing and annotation.</title>
        <authorList>
            <consortium name="The Broad Institute Genomics Platform"/>
            <consortium name="The Broad Institute Genome Sequencing Center for Infectious Disease"/>
            <person name="Wu L."/>
            <person name="Ma J."/>
        </authorList>
    </citation>
    <scope>NUCLEOTIDE SEQUENCE [LARGE SCALE GENOMIC DNA]</scope>
    <source>
        <strain evidence="4">CGMCC 1.12125</strain>
    </source>
</reference>
<dbReference type="RefSeq" id="WP_344227713.1">
    <property type="nucleotide sequence ID" value="NZ_BAAALH010000001.1"/>
</dbReference>
<feature type="transmembrane region" description="Helical" evidence="1">
    <location>
        <begin position="194"/>
        <end position="212"/>
    </location>
</feature>
<evidence type="ECO:0000313" key="4">
    <source>
        <dbReference type="Proteomes" id="UP001595965"/>
    </source>
</evidence>
<feature type="transmembrane region" description="Helical" evidence="1">
    <location>
        <begin position="107"/>
        <end position="126"/>
    </location>
</feature>
<evidence type="ECO:0000313" key="3">
    <source>
        <dbReference type="EMBL" id="MFC4429978.1"/>
    </source>
</evidence>
<dbReference type="Proteomes" id="UP001595965">
    <property type="component" value="Unassembled WGS sequence"/>
</dbReference>
<feature type="transmembrane region" description="Helical" evidence="1">
    <location>
        <begin position="12"/>
        <end position="33"/>
    </location>
</feature>
<dbReference type="EC" id="3.4.-.-" evidence="3"/>
<name>A0ABV8XZ73_9MICC</name>
<feature type="transmembrane region" description="Helical" evidence="1">
    <location>
        <begin position="170"/>
        <end position="188"/>
    </location>
</feature>
<gene>
    <name evidence="3" type="ORF">ACFO0K_09820</name>
</gene>
<feature type="domain" description="CAAX prenyl protease 2/Lysostaphin resistance protein A-like" evidence="2">
    <location>
        <begin position="136"/>
        <end position="229"/>
    </location>
</feature>
<accession>A0ABV8XZ73</accession>
<evidence type="ECO:0000259" key="2">
    <source>
        <dbReference type="Pfam" id="PF02517"/>
    </source>
</evidence>
<proteinExistence type="predicted"/>
<sequence length="240" mass="26427">MQEQEPAGRIKQVVKLTVFSIAMFAPIALLSAVVDTPLFGFSLFESAFVNGMLNYQLSALLVAGLALLLTFVFAQNVRLRYLNMNRTGAMRPFFANSAGGRWESDGWFLGLIMVAIVGLVTLFQFLPGGFTFTWIHVLLVIPFAAMNAFTEEAIFRLPYVTMGANETNSCVYGLVMGSLVFGVVHYWGAAPNGLLGAIMSTILGFVLSKSILETRGFFWAFTIHFMLDLPILLFILNQAP</sequence>
<dbReference type="GO" id="GO:0016787">
    <property type="term" value="F:hydrolase activity"/>
    <property type="evidence" value="ECO:0007669"/>
    <property type="project" value="UniProtKB-KW"/>
</dbReference>
<dbReference type="InterPro" id="IPR003675">
    <property type="entry name" value="Rce1/LyrA-like_dom"/>
</dbReference>
<keyword evidence="1" id="KW-0472">Membrane</keyword>
<protein>
    <submittedName>
        <fullName evidence="3">CPBP family intramembrane glutamic endopeptidase</fullName>
        <ecNumber evidence="3">3.4.-.-</ecNumber>
    </submittedName>
</protein>
<feature type="transmembrane region" description="Helical" evidence="1">
    <location>
        <begin position="132"/>
        <end position="149"/>
    </location>
</feature>
<dbReference type="EMBL" id="JBHSEN010000002">
    <property type="protein sequence ID" value="MFC4429978.1"/>
    <property type="molecule type" value="Genomic_DNA"/>
</dbReference>